<sequence length="147" mass="16742">MSQEIIPVVAAVITKGKGKNLAFLLHRKTEPRNPELLNKWEYPGGMLEYGETPIEALRREIREELNREIIIGNLIDAQTFIPKSGEHYLILFYHCSLGFPAEEQPSPKDCEWAGIVKFSALDCLEEVKEIAEEFIRQKNTRAISSAD</sequence>
<dbReference type="InterPro" id="IPR020476">
    <property type="entry name" value="Nudix_hydrolase"/>
</dbReference>
<comment type="caution">
    <text evidence="3">The sequence shown here is derived from an EMBL/GenBank/DDBJ whole genome shotgun (WGS) entry which is preliminary data.</text>
</comment>
<dbReference type="SUPFAM" id="SSF55811">
    <property type="entry name" value="Nudix"/>
    <property type="match status" value="1"/>
</dbReference>
<dbReference type="PROSITE" id="PS51462">
    <property type="entry name" value="NUDIX"/>
    <property type="match status" value="1"/>
</dbReference>
<organism evidence="3">
    <name type="scientific">marine sediment metagenome</name>
    <dbReference type="NCBI Taxonomy" id="412755"/>
    <lineage>
        <taxon>unclassified sequences</taxon>
        <taxon>metagenomes</taxon>
        <taxon>ecological metagenomes</taxon>
    </lineage>
</organism>
<dbReference type="Gene3D" id="3.90.79.10">
    <property type="entry name" value="Nucleoside Triphosphate Pyrophosphohydrolase"/>
    <property type="match status" value="1"/>
</dbReference>
<dbReference type="AlphaFoldDB" id="X1QL69"/>
<dbReference type="PROSITE" id="PS00893">
    <property type="entry name" value="NUDIX_BOX"/>
    <property type="match status" value="1"/>
</dbReference>
<dbReference type="InterPro" id="IPR015797">
    <property type="entry name" value="NUDIX_hydrolase-like_dom_sf"/>
</dbReference>
<dbReference type="GO" id="GO:0016787">
    <property type="term" value="F:hydrolase activity"/>
    <property type="evidence" value="ECO:0007669"/>
    <property type="project" value="UniProtKB-KW"/>
</dbReference>
<dbReference type="InterPro" id="IPR020084">
    <property type="entry name" value="NUDIX_hydrolase_CS"/>
</dbReference>
<dbReference type="EMBL" id="BARW01000756">
    <property type="protein sequence ID" value="GAI68963.1"/>
    <property type="molecule type" value="Genomic_DNA"/>
</dbReference>
<dbReference type="Pfam" id="PF00293">
    <property type="entry name" value="NUDIX"/>
    <property type="match status" value="1"/>
</dbReference>
<reference evidence="3" key="1">
    <citation type="journal article" date="2014" name="Front. Microbiol.">
        <title>High frequency of phylogenetically diverse reductive dehalogenase-homologous genes in deep subseafloor sedimentary metagenomes.</title>
        <authorList>
            <person name="Kawai M."/>
            <person name="Futagami T."/>
            <person name="Toyoda A."/>
            <person name="Takaki Y."/>
            <person name="Nishi S."/>
            <person name="Hori S."/>
            <person name="Arai W."/>
            <person name="Tsubouchi T."/>
            <person name="Morono Y."/>
            <person name="Uchiyama I."/>
            <person name="Ito T."/>
            <person name="Fujiyama A."/>
            <person name="Inagaki F."/>
            <person name="Takami H."/>
        </authorList>
    </citation>
    <scope>NUCLEOTIDE SEQUENCE</scope>
    <source>
        <strain evidence="3">Expedition CK06-06</strain>
    </source>
</reference>
<dbReference type="PANTHER" id="PTHR43736:SF1">
    <property type="entry name" value="DIHYDRONEOPTERIN TRIPHOSPHATE DIPHOSPHATASE"/>
    <property type="match status" value="1"/>
</dbReference>
<dbReference type="InterPro" id="IPR000086">
    <property type="entry name" value="NUDIX_hydrolase_dom"/>
</dbReference>
<feature type="domain" description="Nudix hydrolase" evidence="2">
    <location>
        <begin position="4"/>
        <end position="136"/>
    </location>
</feature>
<keyword evidence="1" id="KW-0378">Hydrolase</keyword>
<proteinExistence type="predicted"/>
<dbReference type="PRINTS" id="PR00502">
    <property type="entry name" value="NUDIXFAMILY"/>
</dbReference>
<evidence type="ECO:0000313" key="3">
    <source>
        <dbReference type="EMBL" id="GAI68963.1"/>
    </source>
</evidence>
<evidence type="ECO:0000259" key="2">
    <source>
        <dbReference type="PROSITE" id="PS51462"/>
    </source>
</evidence>
<evidence type="ECO:0000256" key="1">
    <source>
        <dbReference type="ARBA" id="ARBA00022801"/>
    </source>
</evidence>
<accession>X1QL69</accession>
<dbReference type="PANTHER" id="PTHR43736">
    <property type="entry name" value="ADP-RIBOSE PYROPHOSPHATASE"/>
    <property type="match status" value="1"/>
</dbReference>
<gene>
    <name evidence="3" type="ORF">S12H4_02883</name>
</gene>
<protein>
    <recommendedName>
        <fullName evidence="2">Nudix hydrolase domain-containing protein</fullName>
    </recommendedName>
</protein>
<name>X1QL69_9ZZZZ</name>